<evidence type="ECO:0000259" key="10">
    <source>
        <dbReference type="PROSITE" id="PS50893"/>
    </source>
</evidence>
<dbReference type="CDD" id="cd03257">
    <property type="entry name" value="ABC_NikE_OppD_transporters"/>
    <property type="match status" value="1"/>
</dbReference>
<dbReference type="GO" id="GO:0005524">
    <property type="term" value="F:ATP binding"/>
    <property type="evidence" value="ECO:0007669"/>
    <property type="project" value="UniProtKB-KW"/>
</dbReference>
<dbReference type="InterPro" id="IPR050388">
    <property type="entry name" value="ABC_Ni/Peptide_Import"/>
</dbReference>
<dbReference type="InterPro" id="IPR017871">
    <property type="entry name" value="ABC_transporter-like_CS"/>
</dbReference>
<keyword evidence="6" id="KW-0547">Nucleotide-binding</keyword>
<comment type="subcellular location">
    <subcellularLocation>
        <location evidence="1">Cell inner membrane</location>
        <topology evidence="1">Peripheral membrane protein</topology>
    </subcellularLocation>
</comment>
<evidence type="ECO:0000256" key="5">
    <source>
        <dbReference type="ARBA" id="ARBA00022519"/>
    </source>
</evidence>
<organism evidence="11 12">
    <name type="scientific">Halomonas dongshanensis</name>
    <dbReference type="NCBI Taxonomy" id="2890835"/>
    <lineage>
        <taxon>Bacteria</taxon>
        <taxon>Pseudomonadati</taxon>
        <taxon>Pseudomonadota</taxon>
        <taxon>Gammaproteobacteria</taxon>
        <taxon>Oceanospirillales</taxon>
        <taxon>Halomonadaceae</taxon>
        <taxon>Halomonas</taxon>
    </lineage>
</organism>
<keyword evidence="4" id="KW-1003">Cell membrane</keyword>
<keyword evidence="5" id="KW-0997">Cell inner membrane</keyword>
<evidence type="ECO:0000256" key="2">
    <source>
        <dbReference type="ARBA" id="ARBA00005417"/>
    </source>
</evidence>
<name>A0ABT2EHS7_9GAMM</name>
<keyword evidence="9" id="KW-0472">Membrane</keyword>
<dbReference type="InterPro" id="IPR027417">
    <property type="entry name" value="P-loop_NTPase"/>
</dbReference>
<evidence type="ECO:0000256" key="4">
    <source>
        <dbReference type="ARBA" id="ARBA00022475"/>
    </source>
</evidence>
<keyword evidence="7 11" id="KW-0067">ATP-binding</keyword>
<comment type="caution">
    <text evidence="11">The sequence shown here is derived from an EMBL/GenBank/DDBJ whole genome shotgun (WGS) entry which is preliminary data.</text>
</comment>
<dbReference type="PROSITE" id="PS00211">
    <property type="entry name" value="ABC_TRANSPORTER_1"/>
    <property type="match status" value="1"/>
</dbReference>
<keyword evidence="12" id="KW-1185">Reference proteome</keyword>
<dbReference type="PROSITE" id="PS50893">
    <property type="entry name" value="ABC_TRANSPORTER_2"/>
    <property type="match status" value="1"/>
</dbReference>
<evidence type="ECO:0000313" key="12">
    <source>
        <dbReference type="Proteomes" id="UP001165542"/>
    </source>
</evidence>
<dbReference type="PANTHER" id="PTHR43297">
    <property type="entry name" value="OLIGOPEPTIDE TRANSPORT ATP-BINDING PROTEIN APPD"/>
    <property type="match status" value="1"/>
</dbReference>
<evidence type="ECO:0000256" key="1">
    <source>
        <dbReference type="ARBA" id="ARBA00004417"/>
    </source>
</evidence>
<keyword evidence="8" id="KW-1278">Translocase</keyword>
<protein>
    <submittedName>
        <fullName evidence="11">ATP-binding cassette domain-containing protein</fullName>
    </submittedName>
</protein>
<accession>A0ABT2EHS7</accession>
<feature type="domain" description="ABC transporter" evidence="10">
    <location>
        <begin position="9"/>
        <end position="250"/>
    </location>
</feature>
<dbReference type="SMART" id="SM00382">
    <property type="entry name" value="AAA"/>
    <property type="match status" value="1"/>
</dbReference>
<dbReference type="Proteomes" id="UP001165542">
    <property type="component" value="Unassembled WGS sequence"/>
</dbReference>
<dbReference type="RefSeq" id="WP_259037383.1">
    <property type="nucleotide sequence ID" value="NZ_JAJISC010000008.1"/>
</dbReference>
<evidence type="ECO:0000256" key="3">
    <source>
        <dbReference type="ARBA" id="ARBA00022448"/>
    </source>
</evidence>
<gene>
    <name evidence="11" type="ORF">LLY24_16375</name>
</gene>
<reference evidence="11" key="1">
    <citation type="submission" date="2021-11" db="EMBL/GenBank/DDBJ databases">
        <title>Halomonas sp., isolated from a coastal aquaculture zone in Dongshan Bay.</title>
        <authorList>
            <person name="Lin W."/>
        </authorList>
    </citation>
    <scope>NUCLEOTIDE SEQUENCE</scope>
    <source>
        <strain evidence="11">Yzlin-01</strain>
    </source>
</reference>
<evidence type="ECO:0000313" key="11">
    <source>
        <dbReference type="EMBL" id="MCS2610893.1"/>
    </source>
</evidence>
<evidence type="ECO:0000256" key="8">
    <source>
        <dbReference type="ARBA" id="ARBA00022967"/>
    </source>
</evidence>
<keyword evidence="3" id="KW-0813">Transport</keyword>
<evidence type="ECO:0000256" key="6">
    <source>
        <dbReference type="ARBA" id="ARBA00022741"/>
    </source>
</evidence>
<dbReference type="SUPFAM" id="SSF52540">
    <property type="entry name" value="P-loop containing nucleoside triphosphate hydrolases"/>
    <property type="match status" value="1"/>
</dbReference>
<dbReference type="PANTHER" id="PTHR43297:SF14">
    <property type="entry name" value="ATPASE AAA-TYPE CORE DOMAIN-CONTAINING PROTEIN"/>
    <property type="match status" value="1"/>
</dbReference>
<dbReference type="Gene3D" id="3.40.50.300">
    <property type="entry name" value="P-loop containing nucleotide triphosphate hydrolases"/>
    <property type="match status" value="1"/>
</dbReference>
<sequence>MNAHRTLALSHLKVDSTLSEARTRLVDDVSLTLYRSEVVALVGASGSGKSMTCAAALDTLPPGVQKVGGDVRLDDTLATPAKLRGHAVASIMQNPRSAFNPVRSLNDHASESFRALGVPKRLWRERILEAMTSAGLEQPQTLLKRYPFELSGGMLQRMMIALALASGAPFLFADEPTTDLDVIVQRDILDLLERLKTSHGLGILLVTHDMGVVARLADRVLVMAQGRVIEEGEVETIFHRPQQAITRDLVAAHLSLYAHKEAL</sequence>
<dbReference type="InterPro" id="IPR003593">
    <property type="entry name" value="AAA+_ATPase"/>
</dbReference>
<evidence type="ECO:0000256" key="9">
    <source>
        <dbReference type="ARBA" id="ARBA00023136"/>
    </source>
</evidence>
<dbReference type="EMBL" id="JAJISC010000008">
    <property type="protein sequence ID" value="MCS2610893.1"/>
    <property type="molecule type" value="Genomic_DNA"/>
</dbReference>
<dbReference type="InterPro" id="IPR003439">
    <property type="entry name" value="ABC_transporter-like_ATP-bd"/>
</dbReference>
<dbReference type="Pfam" id="PF00005">
    <property type="entry name" value="ABC_tran"/>
    <property type="match status" value="1"/>
</dbReference>
<proteinExistence type="inferred from homology"/>
<comment type="similarity">
    <text evidence="2">Belongs to the ABC transporter superfamily.</text>
</comment>
<evidence type="ECO:0000256" key="7">
    <source>
        <dbReference type="ARBA" id="ARBA00022840"/>
    </source>
</evidence>